<keyword evidence="3" id="KW-1185">Reference proteome</keyword>
<organism evidence="2 3">
    <name type="scientific">Batillaria attramentaria</name>
    <dbReference type="NCBI Taxonomy" id="370345"/>
    <lineage>
        <taxon>Eukaryota</taxon>
        <taxon>Metazoa</taxon>
        <taxon>Spiralia</taxon>
        <taxon>Lophotrochozoa</taxon>
        <taxon>Mollusca</taxon>
        <taxon>Gastropoda</taxon>
        <taxon>Caenogastropoda</taxon>
        <taxon>Sorbeoconcha</taxon>
        <taxon>Cerithioidea</taxon>
        <taxon>Batillariidae</taxon>
        <taxon>Batillaria</taxon>
    </lineage>
</organism>
<accession>A0ABD0KTF4</accession>
<gene>
    <name evidence="2" type="ORF">BaRGS_00018305</name>
</gene>
<dbReference type="EMBL" id="JACVVK020000126">
    <property type="protein sequence ID" value="KAK7490519.1"/>
    <property type="molecule type" value="Genomic_DNA"/>
</dbReference>
<sequence length="104" mass="11220">MTSARVQQINKLAMNGAAMEIIRTTTCRSAWPPAGSGHKSSVTRRKVSTESARLASSQRDRGSVHHAYNYVEWQTGISEGNSPSPHASRAGPAQNNNLVCLRTA</sequence>
<evidence type="ECO:0000256" key="1">
    <source>
        <dbReference type="SAM" id="MobiDB-lite"/>
    </source>
</evidence>
<comment type="caution">
    <text evidence="2">The sequence shown here is derived from an EMBL/GenBank/DDBJ whole genome shotgun (WGS) entry which is preliminary data.</text>
</comment>
<protein>
    <submittedName>
        <fullName evidence="2">Uncharacterized protein</fullName>
    </submittedName>
</protein>
<evidence type="ECO:0000313" key="2">
    <source>
        <dbReference type="EMBL" id="KAK7490519.1"/>
    </source>
</evidence>
<feature type="region of interest" description="Disordered" evidence="1">
    <location>
        <begin position="77"/>
        <end position="104"/>
    </location>
</feature>
<dbReference type="AlphaFoldDB" id="A0ABD0KTF4"/>
<proteinExistence type="predicted"/>
<name>A0ABD0KTF4_9CAEN</name>
<dbReference type="Proteomes" id="UP001519460">
    <property type="component" value="Unassembled WGS sequence"/>
</dbReference>
<reference evidence="2 3" key="1">
    <citation type="journal article" date="2023" name="Sci. Data">
        <title>Genome assembly of the Korean intertidal mud-creeper Batillaria attramentaria.</title>
        <authorList>
            <person name="Patra A.K."/>
            <person name="Ho P.T."/>
            <person name="Jun S."/>
            <person name="Lee S.J."/>
            <person name="Kim Y."/>
            <person name="Won Y.J."/>
        </authorList>
    </citation>
    <scope>NUCLEOTIDE SEQUENCE [LARGE SCALE GENOMIC DNA]</scope>
    <source>
        <strain evidence="2">Wonlab-2016</strain>
    </source>
</reference>
<feature type="region of interest" description="Disordered" evidence="1">
    <location>
        <begin position="30"/>
        <end position="61"/>
    </location>
</feature>
<evidence type="ECO:0000313" key="3">
    <source>
        <dbReference type="Proteomes" id="UP001519460"/>
    </source>
</evidence>